<comment type="subcellular location">
    <subcellularLocation>
        <location evidence="1 9">Endoplasmic reticulum membrane</location>
        <topology evidence="1 9">Multi-pass membrane protein</topology>
    </subcellularLocation>
</comment>
<evidence type="ECO:0000256" key="4">
    <source>
        <dbReference type="ARBA" id="ARBA00022692"/>
    </source>
</evidence>
<comment type="similarity">
    <text evidence="2 9">Belongs to the SPCS2 family.</text>
</comment>
<feature type="transmembrane region" description="Helical" evidence="9">
    <location>
        <begin position="56"/>
        <end position="76"/>
    </location>
</feature>
<gene>
    <name evidence="10" type="ORF">RB653_007203</name>
</gene>
<dbReference type="InterPro" id="IPR009582">
    <property type="entry name" value="Spc2/SPCS2"/>
</dbReference>
<name>A0AAN7YXA5_9MYCE</name>
<evidence type="ECO:0000313" key="11">
    <source>
        <dbReference type="Proteomes" id="UP001344447"/>
    </source>
</evidence>
<dbReference type="AlphaFoldDB" id="A0AAN7YXA5"/>
<keyword evidence="7 9" id="KW-0472">Membrane</keyword>
<reference evidence="10 11" key="1">
    <citation type="submission" date="2023-11" db="EMBL/GenBank/DDBJ databases">
        <title>Dfirmibasis_genome.</title>
        <authorList>
            <person name="Edelbroek B."/>
            <person name="Kjellin J."/>
            <person name="Jerlstrom-Hultqvist J."/>
            <person name="Soderbom F."/>
        </authorList>
    </citation>
    <scope>NUCLEOTIDE SEQUENCE [LARGE SCALE GENOMIC DNA]</scope>
    <source>
        <strain evidence="10 11">TNS-C-14</strain>
    </source>
</reference>
<accession>A0AAN7YXA5</accession>
<dbReference type="PANTHER" id="PTHR13085">
    <property type="entry name" value="MICROSOMAL SIGNAL PEPTIDASE 25 KDA SUBUNIT"/>
    <property type="match status" value="1"/>
</dbReference>
<keyword evidence="4 9" id="KW-0812">Transmembrane</keyword>
<evidence type="ECO:0000256" key="2">
    <source>
        <dbReference type="ARBA" id="ARBA00007324"/>
    </source>
</evidence>
<dbReference type="GO" id="GO:0008233">
    <property type="term" value="F:peptidase activity"/>
    <property type="evidence" value="ECO:0007669"/>
    <property type="project" value="UniProtKB-UniRule"/>
</dbReference>
<comment type="caution">
    <text evidence="10">The sequence shown here is derived from an EMBL/GenBank/DDBJ whole genome shotgun (WGS) entry which is preliminary data.</text>
</comment>
<evidence type="ECO:0000256" key="6">
    <source>
        <dbReference type="ARBA" id="ARBA00022989"/>
    </source>
</evidence>
<keyword evidence="11" id="KW-1185">Reference proteome</keyword>
<dbReference type="Proteomes" id="UP001344447">
    <property type="component" value="Unassembled WGS sequence"/>
</dbReference>
<dbReference type="PANTHER" id="PTHR13085:SF0">
    <property type="entry name" value="SIGNAL PEPTIDASE COMPLEX SUBUNIT 2"/>
    <property type="match status" value="1"/>
</dbReference>
<dbReference type="Pfam" id="PF06703">
    <property type="entry name" value="SPC25"/>
    <property type="match status" value="1"/>
</dbReference>
<proteinExistence type="inferred from homology"/>
<evidence type="ECO:0000256" key="5">
    <source>
        <dbReference type="ARBA" id="ARBA00022824"/>
    </source>
</evidence>
<dbReference type="GO" id="GO:0005787">
    <property type="term" value="C:signal peptidase complex"/>
    <property type="evidence" value="ECO:0007669"/>
    <property type="project" value="UniProtKB-UniRule"/>
</dbReference>
<evidence type="ECO:0000256" key="9">
    <source>
        <dbReference type="RuleBase" id="RU368033"/>
    </source>
</evidence>
<protein>
    <recommendedName>
        <fullName evidence="3 9">Signal peptidase complex subunit 2</fullName>
    </recommendedName>
</protein>
<organism evidence="10 11">
    <name type="scientific">Dictyostelium firmibasis</name>
    <dbReference type="NCBI Taxonomy" id="79012"/>
    <lineage>
        <taxon>Eukaryota</taxon>
        <taxon>Amoebozoa</taxon>
        <taxon>Evosea</taxon>
        <taxon>Eumycetozoa</taxon>
        <taxon>Dictyostelia</taxon>
        <taxon>Dictyosteliales</taxon>
        <taxon>Dictyosteliaceae</taxon>
        <taxon>Dictyostelium</taxon>
    </lineage>
</organism>
<evidence type="ECO:0000256" key="7">
    <source>
        <dbReference type="ARBA" id="ARBA00023136"/>
    </source>
</evidence>
<feature type="transmembrane region" description="Helical" evidence="9">
    <location>
        <begin position="82"/>
        <end position="104"/>
    </location>
</feature>
<comment type="function">
    <text evidence="8 9">Component of the signal peptidase complex (SPC) which catalyzes the cleavage of N-terminal signal sequences from nascent proteins as they are translocated into the lumen of the endoplasmic reticulum. Enhances the enzymatic activity of SPC and facilitates the interactions between different components of the translocation site.</text>
</comment>
<evidence type="ECO:0000256" key="1">
    <source>
        <dbReference type="ARBA" id="ARBA00004477"/>
    </source>
</evidence>
<evidence type="ECO:0000313" key="10">
    <source>
        <dbReference type="EMBL" id="KAK5576065.1"/>
    </source>
</evidence>
<dbReference type="EMBL" id="JAVFKY010000005">
    <property type="protein sequence ID" value="KAK5576065.1"/>
    <property type="molecule type" value="Genomic_DNA"/>
</dbReference>
<dbReference type="GO" id="GO:0006465">
    <property type="term" value="P:signal peptide processing"/>
    <property type="evidence" value="ECO:0007669"/>
    <property type="project" value="UniProtKB-UniRule"/>
</dbReference>
<evidence type="ECO:0000256" key="3">
    <source>
        <dbReference type="ARBA" id="ARBA00017057"/>
    </source>
</evidence>
<dbReference type="GO" id="GO:0045047">
    <property type="term" value="P:protein targeting to ER"/>
    <property type="evidence" value="ECO:0007669"/>
    <property type="project" value="TreeGrafter"/>
</dbReference>
<evidence type="ECO:0000256" key="8">
    <source>
        <dbReference type="ARBA" id="ARBA00045608"/>
    </source>
</evidence>
<sequence length="186" mass="21120">MTTTTTTTTTATTEKPTQVTLYDSNTIKQTLDDSVVKYVTSTLSYSQNQKLNYTKVFFGVIGCSLAAIAQFYPIPFPKNKPVLILCVALYIVISLILYYINIFIQKDYILQASKNDDEIKVATVLQKYDPNYQVKIENAKNPSVNVPFTKSIDLYFDTKGTFLESNFHNDLSVQFKKFSKLSVKDK</sequence>
<keyword evidence="6 9" id="KW-1133">Transmembrane helix</keyword>
<keyword evidence="5 9" id="KW-0256">Endoplasmic reticulum</keyword>